<organism evidence="4 5">
    <name type="scientific">Roseivirga seohaensis subsp. aquiponti</name>
    <dbReference type="NCBI Taxonomy" id="1566026"/>
    <lineage>
        <taxon>Bacteria</taxon>
        <taxon>Pseudomonadati</taxon>
        <taxon>Bacteroidota</taxon>
        <taxon>Cytophagia</taxon>
        <taxon>Cytophagales</taxon>
        <taxon>Roseivirgaceae</taxon>
        <taxon>Roseivirga</taxon>
    </lineage>
</organism>
<reference evidence="5" key="1">
    <citation type="submission" date="2014-11" db="EMBL/GenBank/DDBJ databases">
        <title>Genome sequencing of Roseivirga sp. D-25.</title>
        <authorList>
            <person name="Selvaratnam C."/>
            <person name="Thevarajoo S."/>
            <person name="Goh K.M."/>
            <person name="Eee R."/>
            <person name="Chan K.-G."/>
            <person name="Chong C.S."/>
        </authorList>
    </citation>
    <scope>NUCLEOTIDE SEQUENCE [LARGE SCALE GENOMIC DNA]</scope>
    <source>
        <strain evidence="5">D-25</strain>
    </source>
</reference>
<evidence type="ECO:0000313" key="4">
    <source>
        <dbReference type="EMBL" id="KOF02424.1"/>
    </source>
</evidence>
<keyword evidence="2" id="KW-0560">Oxidoreductase</keyword>
<dbReference type="PANTHER" id="PTHR43673">
    <property type="entry name" value="NAD(P)H NITROREDUCTASE YDGI-RELATED"/>
    <property type="match status" value="1"/>
</dbReference>
<sequence length="242" mass="28000">MKESAIVFDKIVEERRSVRIYDDKADFDPDAVKRSLERAILSPNSSNMQLWEFYRIRSEEALEKVSWMCMNQKAAKTARELVVFVARKDLWRTRQKALVKEMKRVYGEPKTKAAKRALNYYESLIPKYYYNDPFGVWGFIKKCIYFFVGLNRPMVRHGNATDVRISVHKSAALAAQTFMLSMKSEGYDTCPMEGMDSLRIKKFLKLPRKAEVTMVIGCGPAAEGGVYSERFRVPNSEVIFEV</sequence>
<dbReference type="InterPro" id="IPR000415">
    <property type="entry name" value="Nitroreductase-like"/>
</dbReference>
<evidence type="ECO:0000256" key="1">
    <source>
        <dbReference type="ARBA" id="ARBA00007118"/>
    </source>
</evidence>
<gene>
    <name evidence="4" type="ORF">OB69_12360</name>
</gene>
<comment type="similarity">
    <text evidence="1">Belongs to the nitroreductase family.</text>
</comment>
<name>A0A0L8AJ60_9BACT</name>
<keyword evidence="5" id="KW-1185">Reference proteome</keyword>
<dbReference type="OrthoDB" id="9809288at2"/>
<evidence type="ECO:0000259" key="3">
    <source>
        <dbReference type="Pfam" id="PF00881"/>
    </source>
</evidence>
<feature type="domain" description="Nitroreductase" evidence="3">
    <location>
        <begin position="13"/>
        <end position="219"/>
    </location>
</feature>
<dbReference type="Proteomes" id="UP000036908">
    <property type="component" value="Unassembled WGS sequence"/>
</dbReference>
<dbReference type="AlphaFoldDB" id="A0A0L8AJ60"/>
<accession>A0A0L8AJ60</accession>
<evidence type="ECO:0000256" key="2">
    <source>
        <dbReference type="ARBA" id="ARBA00023002"/>
    </source>
</evidence>
<dbReference type="GO" id="GO:0016491">
    <property type="term" value="F:oxidoreductase activity"/>
    <property type="evidence" value="ECO:0007669"/>
    <property type="project" value="UniProtKB-KW"/>
</dbReference>
<dbReference type="Pfam" id="PF00881">
    <property type="entry name" value="Nitroreductase"/>
    <property type="match status" value="1"/>
</dbReference>
<proteinExistence type="inferred from homology"/>
<dbReference type="InterPro" id="IPR029479">
    <property type="entry name" value="Nitroreductase"/>
</dbReference>
<dbReference type="EMBL" id="JSVA01000013">
    <property type="protein sequence ID" value="KOF02424.1"/>
    <property type="molecule type" value="Genomic_DNA"/>
</dbReference>
<dbReference type="Gene3D" id="3.40.109.10">
    <property type="entry name" value="NADH Oxidase"/>
    <property type="match status" value="1"/>
</dbReference>
<evidence type="ECO:0000313" key="5">
    <source>
        <dbReference type="Proteomes" id="UP000036908"/>
    </source>
</evidence>
<dbReference type="PANTHER" id="PTHR43673:SF10">
    <property type="entry name" value="NADH DEHYDROGENASE_NAD(P)H NITROREDUCTASE XCC3605-RELATED"/>
    <property type="match status" value="1"/>
</dbReference>
<dbReference type="PATRIC" id="fig|1566026.4.peg.765"/>
<protein>
    <submittedName>
        <fullName evidence="4">Nitroreductase</fullName>
    </submittedName>
</protein>
<dbReference type="SUPFAM" id="SSF55469">
    <property type="entry name" value="FMN-dependent nitroreductase-like"/>
    <property type="match status" value="1"/>
</dbReference>
<comment type="caution">
    <text evidence="4">The sequence shown here is derived from an EMBL/GenBank/DDBJ whole genome shotgun (WGS) entry which is preliminary data.</text>
</comment>